<organism evidence="7 8">
    <name type="scientific">Ditylenchus dipsaci</name>
    <dbReference type="NCBI Taxonomy" id="166011"/>
    <lineage>
        <taxon>Eukaryota</taxon>
        <taxon>Metazoa</taxon>
        <taxon>Ecdysozoa</taxon>
        <taxon>Nematoda</taxon>
        <taxon>Chromadorea</taxon>
        <taxon>Rhabditida</taxon>
        <taxon>Tylenchina</taxon>
        <taxon>Tylenchomorpha</taxon>
        <taxon>Sphaerularioidea</taxon>
        <taxon>Anguinidae</taxon>
        <taxon>Anguininae</taxon>
        <taxon>Ditylenchus</taxon>
    </lineage>
</organism>
<evidence type="ECO:0000313" key="8">
    <source>
        <dbReference type="WBParaSite" id="jg25997"/>
    </source>
</evidence>
<protein>
    <recommendedName>
        <fullName evidence="4">Large ribosomal subunit protein eL19</fullName>
    </recommendedName>
    <alternativeName>
        <fullName evidence="5">60S ribosomal protein L19</fullName>
    </alternativeName>
</protein>
<dbReference type="WBParaSite" id="jg25997">
    <property type="protein sequence ID" value="jg25997"/>
    <property type="gene ID" value="jg25997"/>
</dbReference>
<dbReference type="Gene3D" id="1.10.1200.240">
    <property type="match status" value="1"/>
</dbReference>
<evidence type="ECO:0000256" key="5">
    <source>
        <dbReference type="ARBA" id="ARBA00035324"/>
    </source>
</evidence>
<dbReference type="InterPro" id="IPR039547">
    <property type="entry name" value="Ribosomal_eL19"/>
</dbReference>
<dbReference type="InterPro" id="IPR057259">
    <property type="entry name" value="Ribosomal_L19e"/>
</dbReference>
<dbReference type="Proteomes" id="UP000887574">
    <property type="component" value="Unplaced"/>
</dbReference>
<evidence type="ECO:0000256" key="1">
    <source>
        <dbReference type="ARBA" id="ARBA00011082"/>
    </source>
</evidence>
<evidence type="ECO:0000256" key="2">
    <source>
        <dbReference type="ARBA" id="ARBA00022980"/>
    </source>
</evidence>
<evidence type="ECO:0000259" key="6">
    <source>
        <dbReference type="SMART" id="SM01416"/>
    </source>
</evidence>
<dbReference type="GO" id="GO:0006412">
    <property type="term" value="P:translation"/>
    <property type="evidence" value="ECO:0007669"/>
    <property type="project" value="InterPro"/>
</dbReference>
<dbReference type="Pfam" id="PF01280">
    <property type="entry name" value="Ribosomal_L19e"/>
    <property type="match status" value="1"/>
</dbReference>
<feature type="domain" description="Large ribosomal subunit protein eL19" evidence="6">
    <location>
        <begin position="3"/>
        <end position="117"/>
    </location>
</feature>
<dbReference type="PANTHER" id="PTHR10722">
    <property type="entry name" value="60S RIBOSOMAL PROTEIN L19"/>
    <property type="match status" value="1"/>
</dbReference>
<dbReference type="InterPro" id="IPR000196">
    <property type="entry name" value="Ribosomal_eL19_dom"/>
</dbReference>
<dbReference type="SMART" id="SM01416">
    <property type="entry name" value="Ribosomal_L19e"/>
    <property type="match status" value="1"/>
</dbReference>
<evidence type="ECO:0000313" key="7">
    <source>
        <dbReference type="Proteomes" id="UP000887574"/>
    </source>
</evidence>
<comment type="similarity">
    <text evidence="1">Belongs to the eukaryotic ribosomal protein eL19 family.</text>
</comment>
<dbReference type="GO" id="GO:0003735">
    <property type="term" value="F:structural constituent of ribosome"/>
    <property type="evidence" value="ECO:0007669"/>
    <property type="project" value="InterPro"/>
</dbReference>
<dbReference type="InterPro" id="IPR015972">
    <property type="entry name" value="Ribosomal_eL19_dom1"/>
</dbReference>
<dbReference type="GO" id="GO:0022625">
    <property type="term" value="C:cytosolic large ribosomal subunit"/>
    <property type="evidence" value="ECO:0007669"/>
    <property type="project" value="InterPro"/>
</dbReference>
<evidence type="ECO:0000256" key="3">
    <source>
        <dbReference type="ARBA" id="ARBA00023274"/>
    </source>
</evidence>
<keyword evidence="3" id="KW-0687">Ribonucleoprotein</keyword>
<name>A0A915E451_9BILA</name>
<dbReference type="InterPro" id="IPR035970">
    <property type="entry name" value="60S_ribosomal_eL19_sf"/>
</dbReference>
<dbReference type="AlphaFoldDB" id="A0A915E451"/>
<keyword evidence="2" id="KW-0689">Ribosomal protein</keyword>
<accession>A0A915E451</accession>
<evidence type="ECO:0000256" key="4">
    <source>
        <dbReference type="ARBA" id="ARBA00035217"/>
    </source>
</evidence>
<dbReference type="Gene3D" id="1.10.1650.10">
    <property type="match status" value="1"/>
</dbReference>
<reference evidence="8" key="1">
    <citation type="submission" date="2022-11" db="UniProtKB">
        <authorList>
            <consortium name="WormBaseParasite"/>
        </authorList>
    </citation>
    <scope>IDENTIFICATION</scope>
</reference>
<dbReference type="FunFam" id="1.10.1650.10:FF:000001">
    <property type="entry name" value="Ribosomal protein L19"/>
    <property type="match status" value="1"/>
</dbReference>
<keyword evidence="7" id="KW-1185">Reference proteome</keyword>
<dbReference type="SUPFAM" id="SSF48140">
    <property type="entry name" value="Ribosomal protein L19 (L19e)"/>
    <property type="match status" value="1"/>
</dbReference>
<dbReference type="GO" id="GO:0003723">
    <property type="term" value="F:RNA binding"/>
    <property type="evidence" value="ECO:0007669"/>
    <property type="project" value="InterPro"/>
</dbReference>
<sequence>MVRVTMKRLSAAVLKCGKGKIWLDPNEVNEISNANSRQNIRRLVKDGLIIRKPGKVHSDSVPATLEARRKGRTWDSVSVAVQEMPECLRRSFAQTYASQGYAFKNKRNLMEYIFKKKSENTRSKTTCRTSRGSS</sequence>
<proteinExistence type="inferred from homology"/>